<name>A0A1M4WPV2_9FIRM</name>
<dbReference type="GO" id="GO:0016757">
    <property type="term" value="F:glycosyltransferase activity"/>
    <property type="evidence" value="ECO:0007669"/>
    <property type="project" value="UniProtKB-KW"/>
</dbReference>
<keyword evidence="5" id="KW-1185">Reference proteome</keyword>
<dbReference type="RefSeq" id="WP_073270339.1">
    <property type="nucleotide sequence ID" value="NZ_FQTU01000007.1"/>
</dbReference>
<dbReference type="EMBL" id="FQTU01000007">
    <property type="protein sequence ID" value="SHE83266.1"/>
    <property type="molecule type" value="Genomic_DNA"/>
</dbReference>
<reference evidence="4 5" key="1">
    <citation type="submission" date="2016-11" db="EMBL/GenBank/DDBJ databases">
        <authorList>
            <person name="Jaros S."/>
            <person name="Januszkiewicz K."/>
            <person name="Wedrychowicz H."/>
        </authorList>
    </citation>
    <scope>NUCLEOTIDE SEQUENCE [LARGE SCALE GENOMIC DNA]</scope>
    <source>
        <strain evidence="4 5">DSM 14828</strain>
    </source>
</reference>
<evidence type="ECO:0000256" key="1">
    <source>
        <dbReference type="ARBA" id="ARBA00022676"/>
    </source>
</evidence>
<organism evidence="4 5">
    <name type="scientific">Alkalibacter saccharofermentans DSM 14828</name>
    <dbReference type="NCBI Taxonomy" id="1120975"/>
    <lineage>
        <taxon>Bacteria</taxon>
        <taxon>Bacillati</taxon>
        <taxon>Bacillota</taxon>
        <taxon>Clostridia</taxon>
        <taxon>Eubacteriales</taxon>
        <taxon>Eubacteriaceae</taxon>
        <taxon>Alkalibacter</taxon>
    </lineage>
</organism>
<dbReference type="STRING" id="1120975.SAMN02746064_01313"/>
<feature type="domain" description="Glycosyltransferase 2-like" evidence="3">
    <location>
        <begin position="6"/>
        <end position="172"/>
    </location>
</feature>
<protein>
    <submittedName>
        <fullName evidence="4">Glycosyl transferase family 2</fullName>
    </submittedName>
</protein>
<dbReference type="PANTHER" id="PTHR22916">
    <property type="entry name" value="GLYCOSYLTRANSFERASE"/>
    <property type="match status" value="1"/>
</dbReference>
<evidence type="ECO:0000313" key="5">
    <source>
        <dbReference type="Proteomes" id="UP000184251"/>
    </source>
</evidence>
<dbReference type="PANTHER" id="PTHR22916:SF51">
    <property type="entry name" value="GLYCOSYLTRANSFERASE EPSH-RELATED"/>
    <property type="match status" value="1"/>
</dbReference>
<proteinExistence type="predicted"/>
<dbReference type="CDD" id="cd00761">
    <property type="entry name" value="Glyco_tranf_GTA_type"/>
    <property type="match status" value="1"/>
</dbReference>
<dbReference type="Proteomes" id="UP000184251">
    <property type="component" value="Unassembled WGS sequence"/>
</dbReference>
<keyword evidence="1" id="KW-0328">Glycosyltransferase</keyword>
<dbReference type="InterPro" id="IPR001173">
    <property type="entry name" value="Glyco_trans_2-like"/>
</dbReference>
<accession>A0A1M4WPV2</accession>
<keyword evidence="2 4" id="KW-0808">Transferase</keyword>
<dbReference type="OrthoDB" id="1771649at2"/>
<dbReference type="Pfam" id="PF00535">
    <property type="entry name" value="Glycos_transf_2"/>
    <property type="match status" value="1"/>
</dbReference>
<evidence type="ECO:0000256" key="2">
    <source>
        <dbReference type="ARBA" id="ARBA00022679"/>
    </source>
</evidence>
<evidence type="ECO:0000313" key="4">
    <source>
        <dbReference type="EMBL" id="SHE83266.1"/>
    </source>
</evidence>
<dbReference type="AlphaFoldDB" id="A0A1M4WPV2"/>
<gene>
    <name evidence="4" type="ORF">SAMN02746064_01313</name>
</gene>
<dbReference type="SUPFAM" id="SSF53448">
    <property type="entry name" value="Nucleotide-diphospho-sugar transferases"/>
    <property type="match status" value="1"/>
</dbReference>
<dbReference type="InterPro" id="IPR029044">
    <property type="entry name" value="Nucleotide-diphossugar_trans"/>
</dbReference>
<sequence length="326" mass="38398">MNPTLSIIVPVYNVEDYLTQCIESVLNQKYQDFELILVNDGSSDSSGDICNQYANNDSRVTVKHKDNGGQSSARNVGLDIAKGKYIGFVDSDDWIHYEMYERLIKHALIHQSDIVACNFQVMKKDGSFEPYTKYAEDKEYNRKEAMAEIFKNEVLTFSPCNKIYRSQLFDKVRFIEGIILEDKDISYKLIDVSNKVSYIKDSLYFYRYNAGSTLRSAFSFRRLDEFKVQLDMYNYYKHKYKEVADLVYYDVFDIGSYLYSQIKKSGEDSVDIREYNYLIEFKFDILTRLIKNKQISIIKRLKLLITIISPKLWIFLRILKDNFVQL</sequence>
<dbReference type="Gene3D" id="3.90.550.10">
    <property type="entry name" value="Spore Coat Polysaccharide Biosynthesis Protein SpsA, Chain A"/>
    <property type="match status" value="1"/>
</dbReference>
<evidence type="ECO:0000259" key="3">
    <source>
        <dbReference type="Pfam" id="PF00535"/>
    </source>
</evidence>